<dbReference type="PANTHER" id="PTHR43031:SF17">
    <property type="entry name" value="SULFURTRANSFERASE YTWF-RELATED"/>
    <property type="match status" value="1"/>
</dbReference>
<dbReference type="InterPro" id="IPR001763">
    <property type="entry name" value="Rhodanese-like_dom"/>
</dbReference>
<dbReference type="Pfam" id="PF00581">
    <property type="entry name" value="Rhodanese"/>
    <property type="match status" value="1"/>
</dbReference>
<dbReference type="Gene3D" id="3.40.250.10">
    <property type="entry name" value="Rhodanese-like domain"/>
    <property type="match status" value="1"/>
</dbReference>
<dbReference type="SMART" id="SM00450">
    <property type="entry name" value="RHOD"/>
    <property type="match status" value="1"/>
</dbReference>
<dbReference type="EMBL" id="JAVDWA010000010">
    <property type="protein sequence ID" value="MDR7074697.1"/>
    <property type="molecule type" value="Genomic_DNA"/>
</dbReference>
<keyword evidence="3" id="KW-1185">Reference proteome</keyword>
<dbReference type="PANTHER" id="PTHR43031">
    <property type="entry name" value="FAD-DEPENDENT OXIDOREDUCTASE"/>
    <property type="match status" value="1"/>
</dbReference>
<proteinExistence type="predicted"/>
<feature type="domain" description="Rhodanese" evidence="1">
    <location>
        <begin position="17"/>
        <end position="100"/>
    </location>
</feature>
<dbReference type="CDD" id="cd00158">
    <property type="entry name" value="RHOD"/>
    <property type="match status" value="1"/>
</dbReference>
<comment type="caution">
    <text evidence="2">The sequence shown here is derived from an EMBL/GenBank/DDBJ whole genome shotgun (WGS) entry which is preliminary data.</text>
</comment>
<dbReference type="Proteomes" id="UP001258181">
    <property type="component" value="Unassembled WGS sequence"/>
</dbReference>
<dbReference type="SUPFAM" id="SSF52821">
    <property type="entry name" value="Rhodanese/Cell cycle control phosphatase"/>
    <property type="match status" value="1"/>
</dbReference>
<evidence type="ECO:0000313" key="2">
    <source>
        <dbReference type="EMBL" id="MDR7074697.1"/>
    </source>
</evidence>
<organism evidence="2 3">
    <name type="scientific">Fictibacillus barbaricus</name>
    <dbReference type="NCBI Taxonomy" id="182136"/>
    <lineage>
        <taxon>Bacteria</taxon>
        <taxon>Bacillati</taxon>
        <taxon>Bacillota</taxon>
        <taxon>Bacilli</taxon>
        <taxon>Bacillales</taxon>
        <taxon>Fictibacillaceae</taxon>
        <taxon>Fictibacillus</taxon>
    </lineage>
</organism>
<dbReference type="PROSITE" id="PS50206">
    <property type="entry name" value="RHODANESE_3"/>
    <property type="match status" value="1"/>
</dbReference>
<dbReference type="InterPro" id="IPR050229">
    <property type="entry name" value="GlpE_sulfurtransferase"/>
</dbReference>
<dbReference type="RefSeq" id="WP_310262081.1">
    <property type="nucleotide sequence ID" value="NZ_JAVDWA010000010.1"/>
</dbReference>
<gene>
    <name evidence="2" type="ORF">J2X07_003694</name>
</gene>
<reference evidence="2 3" key="1">
    <citation type="submission" date="2023-07" db="EMBL/GenBank/DDBJ databases">
        <title>Sorghum-associated microbial communities from plants grown in Nebraska, USA.</title>
        <authorList>
            <person name="Schachtman D."/>
        </authorList>
    </citation>
    <scope>NUCLEOTIDE SEQUENCE [LARGE SCALE GENOMIC DNA]</scope>
    <source>
        <strain evidence="2 3">BE211</strain>
    </source>
</reference>
<sequence>MSFPTIEPKEVEDLLKNNHSLNFIDVRENDEVVHGMIPGAKHIPLGEIPNRLNELNHSKEYIMVCRSGKRSEKACGFLSDNNFKVKNMTGGMMNWEGQTK</sequence>
<evidence type="ECO:0000313" key="3">
    <source>
        <dbReference type="Proteomes" id="UP001258181"/>
    </source>
</evidence>
<dbReference type="InterPro" id="IPR036873">
    <property type="entry name" value="Rhodanese-like_dom_sf"/>
</dbReference>
<name>A0ABU1U5H1_9BACL</name>
<evidence type="ECO:0000259" key="1">
    <source>
        <dbReference type="PROSITE" id="PS50206"/>
    </source>
</evidence>
<protein>
    <submittedName>
        <fullName evidence="2">Rhodanese-related sulfurtransferase</fullName>
    </submittedName>
</protein>
<accession>A0ABU1U5H1</accession>